<protein>
    <submittedName>
        <fullName evidence="2">Uncharacterized protein</fullName>
    </submittedName>
</protein>
<dbReference type="AlphaFoldDB" id="A0A6I2RN38"/>
<dbReference type="EMBL" id="WKPO01000008">
    <property type="protein sequence ID" value="MSB48509.1"/>
    <property type="molecule type" value="Genomic_DNA"/>
</dbReference>
<reference evidence="2 3" key="1">
    <citation type="journal article" date="2019" name="Nat. Med.">
        <title>A library of human gut bacterial isolates paired with longitudinal multiomics data enables mechanistic microbiome research.</title>
        <authorList>
            <person name="Poyet M."/>
            <person name="Groussin M."/>
            <person name="Gibbons S.M."/>
            <person name="Avila-Pacheco J."/>
            <person name="Jiang X."/>
            <person name="Kearney S.M."/>
            <person name="Perrotta A.R."/>
            <person name="Berdy B."/>
            <person name="Zhao S."/>
            <person name="Lieberman T.D."/>
            <person name="Swanson P.K."/>
            <person name="Smith M."/>
            <person name="Roesemann S."/>
            <person name="Alexander J.E."/>
            <person name="Rich S.A."/>
            <person name="Livny J."/>
            <person name="Vlamakis H."/>
            <person name="Clish C."/>
            <person name="Bullock K."/>
            <person name="Deik A."/>
            <person name="Scott J."/>
            <person name="Pierce K.A."/>
            <person name="Xavier R.J."/>
            <person name="Alm E.J."/>
        </authorList>
    </citation>
    <scope>NUCLEOTIDE SEQUENCE [LARGE SCALE GENOMIC DNA]</scope>
    <source>
        <strain evidence="2 3">BIOML-A5</strain>
    </source>
</reference>
<sequence length="102" mass="11804">MYRKTILVIEHDGLAVRAFTIAFALRSPDFDWKAAVKAACEEYVQSEEGRKVYQYNCGCFNWADFVQHVPKELCIKHGLLRCDDELAEETVDWDEELVSSLE</sequence>
<evidence type="ECO:0000313" key="2">
    <source>
        <dbReference type="EMBL" id="MSB48509.1"/>
    </source>
</evidence>
<evidence type="ECO:0000313" key="3">
    <source>
        <dbReference type="Proteomes" id="UP000429811"/>
    </source>
</evidence>
<gene>
    <name evidence="2" type="ORF">GKE90_07310</name>
    <name evidence="1" type="ORF">PNE06_04300</name>
</gene>
<accession>A0A6I2RN38</accession>
<organism evidence="2 3">
    <name type="scientific">Flavonifractor plautii</name>
    <name type="common">Fusobacterium plautii</name>
    <dbReference type="NCBI Taxonomy" id="292800"/>
    <lineage>
        <taxon>Bacteria</taxon>
        <taxon>Bacillati</taxon>
        <taxon>Bacillota</taxon>
        <taxon>Clostridia</taxon>
        <taxon>Eubacteriales</taxon>
        <taxon>Oscillospiraceae</taxon>
        <taxon>Flavonifractor</taxon>
    </lineage>
</organism>
<comment type="caution">
    <text evidence="2">The sequence shown here is derived from an EMBL/GenBank/DDBJ whole genome shotgun (WGS) entry which is preliminary data.</text>
</comment>
<dbReference type="Proteomes" id="UP001211173">
    <property type="component" value="Unassembled WGS sequence"/>
</dbReference>
<dbReference type="RefSeq" id="WP_131971172.1">
    <property type="nucleotide sequence ID" value="NZ_BAABXT010000001.1"/>
</dbReference>
<proteinExistence type="predicted"/>
<name>A0A6I2RN38_FLAPL</name>
<evidence type="ECO:0000313" key="1">
    <source>
        <dbReference type="EMBL" id="MDB7932289.1"/>
    </source>
</evidence>
<reference evidence="1" key="2">
    <citation type="submission" date="2023-01" db="EMBL/GenBank/DDBJ databases">
        <title>Human gut microbiome strain richness.</title>
        <authorList>
            <person name="Chen-Liaw A."/>
        </authorList>
    </citation>
    <scope>NUCLEOTIDE SEQUENCE</scope>
    <source>
        <strain evidence="1">1001287st1_F4_1001285I_161205</strain>
    </source>
</reference>
<dbReference type="EMBL" id="JAQLWV010000004">
    <property type="protein sequence ID" value="MDB7932289.1"/>
    <property type="molecule type" value="Genomic_DNA"/>
</dbReference>
<dbReference type="Proteomes" id="UP000429811">
    <property type="component" value="Unassembled WGS sequence"/>
</dbReference>